<keyword evidence="3" id="KW-1185">Reference proteome</keyword>
<proteinExistence type="predicted"/>
<dbReference type="RefSeq" id="WP_248479105.1">
    <property type="nucleotide sequence ID" value="NZ_JALPRF010000003.1"/>
</dbReference>
<sequence>MKSISLFNRQLMYVYTFFVAIVVFLIGILCVTSSEALLETQLGNRLSLGLFIFWGLRLLFQFFVYSSKLWHGKPLETGVHIPFSFLWIYFSGVFSIVFWIGPGI</sequence>
<feature type="transmembrane region" description="Helical" evidence="1">
    <location>
        <begin position="77"/>
        <end position="101"/>
    </location>
</feature>
<evidence type="ECO:0000256" key="1">
    <source>
        <dbReference type="SAM" id="Phobius"/>
    </source>
</evidence>
<gene>
    <name evidence="2" type="ORF">M0L20_22205</name>
</gene>
<feature type="transmembrane region" description="Helical" evidence="1">
    <location>
        <begin position="46"/>
        <end position="65"/>
    </location>
</feature>
<dbReference type="EMBL" id="JALPRF010000003">
    <property type="protein sequence ID" value="MCK8494598.1"/>
    <property type="molecule type" value="Genomic_DNA"/>
</dbReference>
<accession>A0ABT0HQY6</accession>
<keyword evidence="1" id="KW-0812">Transmembrane</keyword>
<keyword evidence="1" id="KW-0472">Membrane</keyword>
<comment type="caution">
    <text evidence="2">The sequence shown here is derived from an EMBL/GenBank/DDBJ whole genome shotgun (WGS) entry which is preliminary data.</text>
</comment>
<keyword evidence="1" id="KW-1133">Transmembrane helix</keyword>
<name>A0ABT0HQY6_9BACT</name>
<dbReference type="Proteomes" id="UP001202180">
    <property type="component" value="Unassembled WGS sequence"/>
</dbReference>
<protein>
    <submittedName>
        <fullName evidence="2">Uncharacterized protein</fullName>
    </submittedName>
</protein>
<reference evidence="2 3" key="1">
    <citation type="submission" date="2022-04" db="EMBL/GenBank/DDBJ databases">
        <title>Spirosoma sp. strain RP8 genome sequencing and assembly.</title>
        <authorList>
            <person name="Jung Y."/>
        </authorList>
    </citation>
    <scope>NUCLEOTIDE SEQUENCE [LARGE SCALE GENOMIC DNA]</scope>
    <source>
        <strain evidence="2 3">RP8</strain>
    </source>
</reference>
<evidence type="ECO:0000313" key="2">
    <source>
        <dbReference type="EMBL" id="MCK8494598.1"/>
    </source>
</evidence>
<feature type="transmembrane region" description="Helical" evidence="1">
    <location>
        <begin position="12"/>
        <end position="34"/>
    </location>
</feature>
<evidence type="ECO:0000313" key="3">
    <source>
        <dbReference type="Proteomes" id="UP001202180"/>
    </source>
</evidence>
<organism evidence="2 3">
    <name type="scientific">Spirosoma liriopis</name>
    <dbReference type="NCBI Taxonomy" id="2937440"/>
    <lineage>
        <taxon>Bacteria</taxon>
        <taxon>Pseudomonadati</taxon>
        <taxon>Bacteroidota</taxon>
        <taxon>Cytophagia</taxon>
        <taxon>Cytophagales</taxon>
        <taxon>Cytophagaceae</taxon>
        <taxon>Spirosoma</taxon>
    </lineage>
</organism>